<organism evidence="9 10">
    <name type="scientific">Rhinopithecus roxellana</name>
    <name type="common">Golden snub-nosed monkey</name>
    <name type="synonym">Pygathrix roxellana</name>
    <dbReference type="NCBI Taxonomy" id="61622"/>
    <lineage>
        <taxon>Eukaryota</taxon>
        <taxon>Metazoa</taxon>
        <taxon>Chordata</taxon>
        <taxon>Craniata</taxon>
        <taxon>Vertebrata</taxon>
        <taxon>Euteleostomi</taxon>
        <taxon>Mammalia</taxon>
        <taxon>Eutheria</taxon>
        <taxon>Euarchontoglires</taxon>
        <taxon>Primates</taxon>
        <taxon>Haplorrhini</taxon>
        <taxon>Catarrhini</taxon>
        <taxon>Cercopithecidae</taxon>
        <taxon>Colobinae</taxon>
        <taxon>Rhinopithecus</taxon>
    </lineage>
</organism>
<reference evidence="9" key="1">
    <citation type="submission" date="2025-08" db="UniProtKB">
        <authorList>
            <consortium name="Ensembl"/>
        </authorList>
    </citation>
    <scope>IDENTIFICATION</scope>
</reference>
<name>A0A2K6QR59_RHIRO</name>
<keyword evidence="4" id="KW-1133">Transmembrane helix</keyword>
<dbReference type="GO" id="GO:0042407">
    <property type="term" value="P:cristae formation"/>
    <property type="evidence" value="ECO:0007669"/>
    <property type="project" value="TreeGrafter"/>
</dbReference>
<comment type="subunit">
    <text evidence="7">Component of the mitochondrial contact site and cristae organizing system (MICOS) complex.</text>
</comment>
<dbReference type="PANTHER" id="PTHR15415">
    <property type="entry name" value="MITOFILIN"/>
    <property type="match status" value="1"/>
</dbReference>
<dbReference type="GeneTree" id="ENSGT00390000002313"/>
<reference evidence="9" key="2">
    <citation type="submission" date="2025-09" db="UniProtKB">
        <authorList>
            <consortium name="Ensembl"/>
        </authorList>
    </citation>
    <scope>IDENTIFICATION</scope>
</reference>
<keyword evidence="6" id="KW-0472">Membrane</keyword>
<comment type="similarity">
    <text evidence="1 7">Belongs to the MICOS complex subunit Mic60 family.</text>
</comment>
<proteinExistence type="inferred from homology"/>
<evidence type="ECO:0000256" key="8">
    <source>
        <dbReference type="SAM" id="MobiDB-lite"/>
    </source>
</evidence>
<dbReference type="PANTHER" id="PTHR15415:SF7">
    <property type="entry name" value="MICOS COMPLEX SUBUNIT MIC60"/>
    <property type="match status" value="1"/>
</dbReference>
<protein>
    <recommendedName>
        <fullName evidence="7">MICOS complex subunit MIC60</fullName>
    </recommendedName>
    <alternativeName>
        <fullName evidence="7">Mitofilin</fullName>
    </alternativeName>
</protein>
<accession>A0A2K6QR59</accession>
<dbReference type="STRING" id="61622.ENSRROP00000031268"/>
<sequence length="303" mass="32618">MLWACQLSGVTSAAQSCLCGKFVLRPLYSISGRSGLTTGKIAGAGLFFVGGGIGGTILYAKWESHFRESGEKTIPYSDKLFEIVLGSAPYASGPPKISSVSEPGSQLQKQKGDAPASATAGDTLLVPGVRHEKSLKTNHPEIGEGKPTPPLSEEASSSSVRERAPEEVAACLAQQEKQEQVKIESLAKSLEDALRQTPSVTLQAISAQNPSLPESLTHGVAFYTVQKLAQRVAMIDETSNSLCQYFLSYLQSLLLFLPQHLKPPPDQLKGKSRRVAQDWLKEVRMTLETKHAVGIGTTQMQPE</sequence>
<comment type="subcellular location">
    <subcellularLocation>
        <location evidence="7">Mitochondrion inner membrane</location>
        <topology evidence="7">Single-pass membrane protein</topology>
    </subcellularLocation>
</comment>
<keyword evidence="10" id="KW-1185">Reference proteome</keyword>
<evidence type="ECO:0000313" key="9">
    <source>
        <dbReference type="Ensembl" id="ENSRROP00000031268.1"/>
    </source>
</evidence>
<dbReference type="GO" id="GO:0061617">
    <property type="term" value="C:MICOS complex"/>
    <property type="evidence" value="ECO:0007669"/>
    <property type="project" value="TreeGrafter"/>
</dbReference>
<evidence type="ECO:0000256" key="1">
    <source>
        <dbReference type="ARBA" id="ARBA00010877"/>
    </source>
</evidence>
<evidence type="ECO:0000313" key="10">
    <source>
        <dbReference type="Proteomes" id="UP000233200"/>
    </source>
</evidence>
<comment type="function">
    <text evidence="7">Component of the MICOS complex, a large protein complex of the mitochondrial inner membrane that plays crucial roles in the maintenance of crista junctions, inner membrane architecture, and formation of contact sites to the outer membrane.</text>
</comment>
<evidence type="ECO:0000256" key="4">
    <source>
        <dbReference type="ARBA" id="ARBA00022989"/>
    </source>
</evidence>
<evidence type="ECO:0000256" key="2">
    <source>
        <dbReference type="ARBA" id="ARBA00022692"/>
    </source>
</evidence>
<evidence type="ECO:0000256" key="7">
    <source>
        <dbReference type="RuleBase" id="RU363000"/>
    </source>
</evidence>
<dbReference type="Pfam" id="PF09731">
    <property type="entry name" value="Mitofilin"/>
    <property type="match status" value="3"/>
</dbReference>
<evidence type="ECO:0000256" key="6">
    <source>
        <dbReference type="ARBA" id="ARBA00023136"/>
    </source>
</evidence>
<feature type="compositionally biased region" description="Basic and acidic residues" evidence="8">
    <location>
        <begin position="129"/>
        <end position="144"/>
    </location>
</feature>
<dbReference type="Proteomes" id="UP000233200">
    <property type="component" value="Unplaced"/>
</dbReference>
<evidence type="ECO:0000256" key="3">
    <source>
        <dbReference type="ARBA" id="ARBA00022792"/>
    </source>
</evidence>
<evidence type="ECO:0000256" key="5">
    <source>
        <dbReference type="ARBA" id="ARBA00023128"/>
    </source>
</evidence>
<dbReference type="InterPro" id="IPR019133">
    <property type="entry name" value="MIC60"/>
</dbReference>
<feature type="region of interest" description="Disordered" evidence="8">
    <location>
        <begin position="94"/>
        <end position="163"/>
    </location>
</feature>
<dbReference type="AlphaFoldDB" id="A0A2K6QR59"/>
<keyword evidence="3 7" id="KW-0999">Mitochondrion inner membrane</keyword>
<keyword evidence="5 7" id="KW-0496">Mitochondrion</keyword>
<keyword evidence="2 7" id="KW-0812">Transmembrane</keyword>
<dbReference type="Ensembl" id="ENSRROT00000055681.1">
    <property type="protein sequence ID" value="ENSRROP00000031268.1"/>
    <property type="gene ID" value="ENSRROG00000039336.1"/>
</dbReference>
<feature type="compositionally biased region" description="Polar residues" evidence="8">
    <location>
        <begin position="98"/>
        <end position="109"/>
    </location>
</feature>